<protein>
    <submittedName>
        <fullName evidence="2">Uncharacterized protein</fullName>
    </submittedName>
</protein>
<accession>A0AAU7CSP5</accession>
<proteinExistence type="predicted"/>
<dbReference type="AlphaFoldDB" id="A0AAU7CSP5"/>
<sequence length="209" mass="23198">MAKTIDHKPTVRPGVPFPLQFALMVAALSIGGGRTLFAGESPTKAAQIESSKKSASMNGRKVPLRHPFPPPPLSPNVDLPREPFNSFFPDPNVPEGSKELQKNIAEVLRRLSTPYPSRIAHFAWLNTNPDWQKFGVRLAGWNGMIVKANELADNVWIAKVHVRPCTVAAGRSLVYDYVEEVYRYQNGKLILIETDAGVPKPDKQRLALH</sequence>
<reference evidence="2" key="1">
    <citation type="submission" date="2024-05" db="EMBL/GenBank/DDBJ databases">
        <title>Planctomycetes of the genus Singulisphaera possess chitinolytic capabilities.</title>
        <authorList>
            <person name="Ivanova A."/>
        </authorList>
    </citation>
    <scope>NUCLEOTIDE SEQUENCE</scope>
    <source>
        <strain evidence="2">Ch08T</strain>
    </source>
</reference>
<feature type="region of interest" description="Disordered" evidence="1">
    <location>
        <begin position="48"/>
        <end position="73"/>
    </location>
</feature>
<evidence type="ECO:0000256" key="1">
    <source>
        <dbReference type="SAM" id="MobiDB-lite"/>
    </source>
</evidence>
<evidence type="ECO:0000313" key="2">
    <source>
        <dbReference type="EMBL" id="XBH08058.1"/>
    </source>
</evidence>
<dbReference type="EMBL" id="CP155447">
    <property type="protein sequence ID" value="XBH08058.1"/>
    <property type="molecule type" value="Genomic_DNA"/>
</dbReference>
<dbReference type="RefSeq" id="WP_406700895.1">
    <property type="nucleotide sequence ID" value="NZ_CP155447.1"/>
</dbReference>
<organism evidence="2">
    <name type="scientific">Singulisphaera sp. Ch08</name>
    <dbReference type="NCBI Taxonomy" id="3120278"/>
    <lineage>
        <taxon>Bacteria</taxon>
        <taxon>Pseudomonadati</taxon>
        <taxon>Planctomycetota</taxon>
        <taxon>Planctomycetia</taxon>
        <taxon>Isosphaerales</taxon>
        <taxon>Isosphaeraceae</taxon>
        <taxon>Singulisphaera</taxon>
    </lineage>
</organism>
<name>A0AAU7CSP5_9BACT</name>
<gene>
    <name evidence="2" type="ORF">V5E97_19080</name>
</gene>